<gene>
    <name evidence="2" type="ORF">B296_00038816</name>
</gene>
<evidence type="ECO:0000256" key="1">
    <source>
        <dbReference type="SAM" id="MobiDB-lite"/>
    </source>
</evidence>
<name>A0A426ZAC9_ENSVE</name>
<protein>
    <submittedName>
        <fullName evidence="2">Uncharacterized protein</fullName>
    </submittedName>
</protein>
<accession>A0A426ZAC9</accession>
<dbReference type="EMBL" id="AMZH03007604">
    <property type="protein sequence ID" value="RRT60912.1"/>
    <property type="molecule type" value="Genomic_DNA"/>
</dbReference>
<feature type="compositionally biased region" description="Basic residues" evidence="1">
    <location>
        <begin position="32"/>
        <end position="45"/>
    </location>
</feature>
<organism evidence="2 3">
    <name type="scientific">Ensete ventricosum</name>
    <name type="common">Abyssinian banana</name>
    <name type="synonym">Musa ensete</name>
    <dbReference type="NCBI Taxonomy" id="4639"/>
    <lineage>
        <taxon>Eukaryota</taxon>
        <taxon>Viridiplantae</taxon>
        <taxon>Streptophyta</taxon>
        <taxon>Embryophyta</taxon>
        <taxon>Tracheophyta</taxon>
        <taxon>Spermatophyta</taxon>
        <taxon>Magnoliopsida</taxon>
        <taxon>Liliopsida</taxon>
        <taxon>Zingiberales</taxon>
        <taxon>Musaceae</taxon>
        <taxon>Ensete</taxon>
    </lineage>
</organism>
<sequence>MAASDRSDCGELQRTTAKRNDSRDVTTAKTAAARRRRQRQRQQIRQRRDANPDSRSGLGLSKGKYIVVLVGSIEPTNVIDRTRAKSLVRLTGLNRALAQIARRLGSGERPGSASLKRAAWVLIEALGPRLASPERLGERPCAYLKR</sequence>
<comment type="caution">
    <text evidence="2">The sequence shown here is derived from an EMBL/GenBank/DDBJ whole genome shotgun (WGS) entry which is preliminary data.</text>
</comment>
<evidence type="ECO:0000313" key="2">
    <source>
        <dbReference type="EMBL" id="RRT60912.1"/>
    </source>
</evidence>
<feature type="region of interest" description="Disordered" evidence="1">
    <location>
        <begin position="1"/>
        <end position="59"/>
    </location>
</feature>
<dbReference type="Proteomes" id="UP000287651">
    <property type="component" value="Unassembled WGS sequence"/>
</dbReference>
<dbReference type="AlphaFoldDB" id="A0A426ZAC9"/>
<evidence type="ECO:0000313" key="3">
    <source>
        <dbReference type="Proteomes" id="UP000287651"/>
    </source>
</evidence>
<proteinExistence type="predicted"/>
<feature type="compositionally biased region" description="Basic and acidic residues" evidence="1">
    <location>
        <begin position="1"/>
        <end position="11"/>
    </location>
</feature>
<reference evidence="2 3" key="1">
    <citation type="journal article" date="2014" name="Agronomy (Basel)">
        <title>A Draft Genome Sequence for Ensete ventricosum, the Drought-Tolerant Tree Against Hunger.</title>
        <authorList>
            <person name="Harrison J."/>
            <person name="Moore K.A."/>
            <person name="Paszkiewicz K."/>
            <person name="Jones T."/>
            <person name="Grant M."/>
            <person name="Ambacheew D."/>
            <person name="Muzemil S."/>
            <person name="Studholme D.J."/>
        </authorList>
    </citation>
    <scope>NUCLEOTIDE SEQUENCE [LARGE SCALE GENOMIC DNA]</scope>
</reference>